<evidence type="ECO:0000256" key="2">
    <source>
        <dbReference type="ARBA" id="ARBA00022729"/>
    </source>
</evidence>
<proteinExistence type="inferred from homology"/>
<dbReference type="PANTHER" id="PTHR33136:SF13">
    <property type="entry name" value="OS10G0328900 PROTEIN"/>
    <property type="match status" value="1"/>
</dbReference>
<sequence>MKLSSSPRMMNCGKRGNAFSCKLEAHIKAGPSSTSPGHHHSAPIPLRQPYTTALPAKATASQLDPLADNMQLTNIFLFATLGAGALVQRDEHGQFICYGALQPGSVHCSRRGTSYYNCRPPAPSNKWTRGCSAITRCRSLMACPAGSKLAFVLDSGEREMLE</sequence>
<dbReference type="InterPro" id="IPR008801">
    <property type="entry name" value="RALF"/>
</dbReference>
<evidence type="ECO:0000256" key="1">
    <source>
        <dbReference type="ARBA" id="ARBA00009178"/>
    </source>
</evidence>
<comment type="similarity">
    <text evidence="1">Belongs to the plant rapid alkalinization factor (RALF) family.</text>
</comment>
<comment type="caution">
    <text evidence="4">The sequence shown here is derived from an EMBL/GenBank/DDBJ whole genome shotgun (WGS) entry which is preliminary data.</text>
</comment>
<dbReference type="PANTHER" id="PTHR33136">
    <property type="entry name" value="RAPID ALKALINIZATION FACTOR-LIKE"/>
    <property type="match status" value="1"/>
</dbReference>
<keyword evidence="5" id="KW-1185">Reference proteome</keyword>
<evidence type="ECO:0000313" key="4">
    <source>
        <dbReference type="EMBL" id="KAG8625299.1"/>
    </source>
</evidence>
<dbReference type="GO" id="GO:0019722">
    <property type="term" value="P:calcium-mediated signaling"/>
    <property type="evidence" value="ECO:0007669"/>
    <property type="project" value="TreeGrafter"/>
</dbReference>
<evidence type="ECO:0000256" key="3">
    <source>
        <dbReference type="ARBA" id="ARBA00023157"/>
    </source>
</evidence>
<organism evidence="4 5">
    <name type="scientific">Elsinoe batatas</name>
    <dbReference type="NCBI Taxonomy" id="2601811"/>
    <lineage>
        <taxon>Eukaryota</taxon>
        <taxon>Fungi</taxon>
        <taxon>Dikarya</taxon>
        <taxon>Ascomycota</taxon>
        <taxon>Pezizomycotina</taxon>
        <taxon>Dothideomycetes</taxon>
        <taxon>Dothideomycetidae</taxon>
        <taxon>Myriangiales</taxon>
        <taxon>Elsinoaceae</taxon>
        <taxon>Elsinoe</taxon>
    </lineage>
</organism>
<gene>
    <name evidence="4" type="ORF">KVT40_007050</name>
</gene>
<name>A0A8K0KYV5_9PEZI</name>
<dbReference type="OrthoDB" id="3941347at2759"/>
<dbReference type="AlphaFoldDB" id="A0A8K0KYV5"/>
<reference evidence="4" key="1">
    <citation type="submission" date="2021-07" db="EMBL/GenBank/DDBJ databases">
        <title>Elsinoe batatas strain:CRI-CJ2 Genome sequencing and assembly.</title>
        <authorList>
            <person name="Huang L."/>
        </authorList>
    </citation>
    <scope>NUCLEOTIDE SEQUENCE</scope>
    <source>
        <strain evidence="4">CRI-CJ2</strain>
    </source>
</reference>
<protein>
    <submittedName>
        <fullName evidence="4">Uncharacterized protein</fullName>
    </submittedName>
</protein>
<dbReference type="EMBL" id="JAESVG020000008">
    <property type="protein sequence ID" value="KAG8625299.1"/>
    <property type="molecule type" value="Genomic_DNA"/>
</dbReference>
<keyword evidence="2" id="KW-0732">Signal</keyword>
<dbReference type="Proteomes" id="UP000809789">
    <property type="component" value="Unassembled WGS sequence"/>
</dbReference>
<keyword evidence="3" id="KW-1015">Disulfide bond</keyword>
<dbReference type="Pfam" id="PF05498">
    <property type="entry name" value="RALF"/>
    <property type="match status" value="1"/>
</dbReference>
<accession>A0A8K0KYV5</accession>
<evidence type="ECO:0000313" key="5">
    <source>
        <dbReference type="Proteomes" id="UP000809789"/>
    </source>
</evidence>